<proteinExistence type="inferred from homology"/>
<dbReference type="GO" id="GO:0000271">
    <property type="term" value="P:polysaccharide biosynthetic process"/>
    <property type="evidence" value="ECO:0007669"/>
    <property type="project" value="TreeGrafter"/>
</dbReference>
<evidence type="ECO:0000256" key="2">
    <source>
        <dbReference type="ARBA" id="ARBA00023235"/>
    </source>
</evidence>
<dbReference type="SUPFAM" id="SSF51182">
    <property type="entry name" value="RmlC-like cupins"/>
    <property type="match status" value="1"/>
</dbReference>
<dbReference type="Gene3D" id="2.60.120.10">
    <property type="entry name" value="Jelly Rolls"/>
    <property type="match status" value="1"/>
</dbReference>
<dbReference type="GO" id="GO:0019305">
    <property type="term" value="P:dTDP-rhamnose biosynthetic process"/>
    <property type="evidence" value="ECO:0007669"/>
    <property type="project" value="TreeGrafter"/>
</dbReference>
<protein>
    <submittedName>
        <fullName evidence="5">TjhB5</fullName>
    </submittedName>
</protein>
<dbReference type="PANTHER" id="PTHR21047">
    <property type="entry name" value="DTDP-6-DEOXY-D-GLUCOSE-3,5 EPIMERASE"/>
    <property type="match status" value="1"/>
</dbReference>
<dbReference type="InterPro" id="IPR014710">
    <property type="entry name" value="RmlC-like_jellyroll"/>
</dbReference>
<dbReference type="AlphaFoldDB" id="A0A678X7K2"/>
<accession>A0A678X7K2</accession>
<dbReference type="InterPro" id="IPR000888">
    <property type="entry name" value="RmlC-like"/>
</dbReference>
<dbReference type="Pfam" id="PF00908">
    <property type="entry name" value="dTDP_sugar_isom"/>
    <property type="match status" value="1"/>
</dbReference>
<dbReference type="PANTHER" id="PTHR21047:SF2">
    <property type="entry name" value="THYMIDINE DIPHOSPHO-4-KETO-RHAMNOSE 3,5-EPIMERASE"/>
    <property type="match status" value="1"/>
</dbReference>
<comment type="similarity">
    <text evidence="1">Belongs to the dTDP-4-dehydrorhamnose 3,5-epimerase family.</text>
</comment>
<name>A0A678X7K2_9ACTN</name>
<dbReference type="EMBL" id="MH025886">
    <property type="protein sequence ID" value="AYU66261.1"/>
    <property type="molecule type" value="Genomic_DNA"/>
</dbReference>
<sequence length="204" mass="21999">MDIHDTAVPDAYRIVPRVLTDARGSFHESFRHEELARATGHRLLPRQVNYSSSRRGTVRGLHSVLLPPGQAKYVTCVRGAVRDFVVDVRLGSPSFGAHTTAVLDAREGTGMYVAEGLAHGFVALTDDACVSYLCSTEYVPGTQVDVFPFDPELGVPWHLGLAGEPLLSEKDAAAPSLARAADLGLLASYDACVAHYAARRRAAR</sequence>
<feature type="active site" description="Proton acceptor" evidence="3">
    <location>
        <position position="62"/>
    </location>
</feature>
<dbReference type="GO" id="GO:0008830">
    <property type="term" value="F:dTDP-4-dehydrorhamnose 3,5-epimerase activity"/>
    <property type="evidence" value="ECO:0007669"/>
    <property type="project" value="InterPro"/>
</dbReference>
<evidence type="ECO:0000256" key="3">
    <source>
        <dbReference type="PIRSR" id="PIRSR600888-1"/>
    </source>
</evidence>
<organism evidence="5">
    <name type="scientific">Streptomyces aureus</name>
    <dbReference type="NCBI Taxonomy" id="193461"/>
    <lineage>
        <taxon>Bacteria</taxon>
        <taxon>Bacillati</taxon>
        <taxon>Actinomycetota</taxon>
        <taxon>Actinomycetes</taxon>
        <taxon>Kitasatosporales</taxon>
        <taxon>Streptomycetaceae</taxon>
        <taxon>Streptomyces</taxon>
    </lineage>
</organism>
<evidence type="ECO:0000313" key="5">
    <source>
        <dbReference type="EMBL" id="AYU66261.1"/>
    </source>
</evidence>
<dbReference type="GO" id="GO:0005829">
    <property type="term" value="C:cytosol"/>
    <property type="evidence" value="ECO:0007669"/>
    <property type="project" value="TreeGrafter"/>
</dbReference>
<reference evidence="5" key="1">
    <citation type="submission" date="2018-03" db="EMBL/GenBank/DDBJ databases">
        <title>Multiplexed Activation and Characterization of a Cryptic Gene Cluster Reveal Two Series of Aromatic Polyketides Generated by a Divergent Biosynthetic Pathway.</title>
        <authorList>
            <person name="Ji Z.-Y."/>
            <person name="Nie Q.-Y."/>
            <person name="Yin Y."/>
            <person name="Zhang M."/>
            <person name="Pan H.-X."/>
            <person name="Hou X.-F."/>
            <person name="Tang G.-L."/>
        </authorList>
    </citation>
    <scope>NUCLEOTIDE SEQUENCE</scope>
    <source>
        <strain evidence="5">SP-371</strain>
    </source>
</reference>
<dbReference type="InterPro" id="IPR011051">
    <property type="entry name" value="RmlC_Cupin_sf"/>
</dbReference>
<evidence type="ECO:0000256" key="1">
    <source>
        <dbReference type="ARBA" id="ARBA00010154"/>
    </source>
</evidence>
<feature type="active site" description="Proton donor" evidence="3">
    <location>
        <position position="132"/>
    </location>
</feature>
<dbReference type="CDD" id="cd00438">
    <property type="entry name" value="cupin_RmlC"/>
    <property type="match status" value="1"/>
</dbReference>
<keyword evidence="2" id="KW-0413">Isomerase</keyword>
<feature type="site" description="Participates in a stacking interaction with the thymidine ring of dTDP-4-oxo-6-deoxyglucose" evidence="4">
    <location>
        <position position="138"/>
    </location>
</feature>
<evidence type="ECO:0000256" key="4">
    <source>
        <dbReference type="PIRSR" id="PIRSR600888-3"/>
    </source>
</evidence>